<dbReference type="EC" id="2.7.7.6" evidence="2"/>
<accession>A0ABU0VY77</accession>
<dbReference type="Pfam" id="PF00940">
    <property type="entry name" value="RNA_pol"/>
    <property type="match status" value="1"/>
</dbReference>
<dbReference type="GO" id="GO:0000428">
    <property type="term" value="C:DNA-directed RNA polymerase complex"/>
    <property type="evidence" value="ECO:0007669"/>
    <property type="project" value="UniProtKB-KW"/>
</dbReference>
<dbReference type="EMBL" id="JAVDBT010000008">
    <property type="protein sequence ID" value="MDQ2066710.1"/>
    <property type="molecule type" value="Genomic_DNA"/>
</dbReference>
<dbReference type="InterPro" id="IPR043502">
    <property type="entry name" value="DNA/RNA_pol_sf"/>
</dbReference>
<keyword evidence="6" id="KW-0804">Transcription</keyword>
<protein>
    <recommendedName>
        <fullName evidence="2">DNA-directed RNA polymerase</fullName>
        <ecNumber evidence="2">2.7.7.6</ecNumber>
    </recommendedName>
</protein>
<keyword evidence="3 9" id="KW-0240">DNA-directed RNA polymerase</keyword>
<evidence type="ECO:0000256" key="3">
    <source>
        <dbReference type="ARBA" id="ARBA00022478"/>
    </source>
</evidence>
<gene>
    <name evidence="9" type="ORF">Q9295_10005</name>
</gene>
<evidence type="ECO:0000256" key="7">
    <source>
        <dbReference type="ARBA" id="ARBA00048552"/>
    </source>
</evidence>
<evidence type="ECO:0000313" key="9">
    <source>
        <dbReference type="EMBL" id="MDQ2066710.1"/>
    </source>
</evidence>
<dbReference type="GO" id="GO:0003899">
    <property type="term" value="F:DNA-directed RNA polymerase activity"/>
    <property type="evidence" value="ECO:0007669"/>
    <property type="project" value="UniProtKB-EC"/>
</dbReference>
<name>A0ABU0VY77_9RHOB</name>
<dbReference type="PANTHER" id="PTHR10102:SF0">
    <property type="entry name" value="DNA-DIRECTED RNA POLYMERASE, MITOCHONDRIAL"/>
    <property type="match status" value="1"/>
</dbReference>
<evidence type="ECO:0000256" key="5">
    <source>
        <dbReference type="ARBA" id="ARBA00022695"/>
    </source>
</evidence>
<dbReference type="InterPro" id="IPR046950">
    <property type="entry name" value="DNA-dir_Rpol_C_phage-type"/>
</dbReference>
<keyword evidence="4 9" id="KW-0808">Transferase</keyword>
<sequence>MTVQYEGGYFMIPEPLVRGYGPNAHTAKDMTKLSGYTVEAVNHIQDTPWQINPMMFDLITRIAEEGANLTLTAHGEEEVILRVEEPVDPRSYDPIFDDMTKEVWEGLEAKAKQEFKSKRARALTRWEEELGEYRATQRILEMAREMAQFELFYFPHNLDFRTRIYPIPTDLTPQSNDLSKGLLRFARPCRLGKEGVFWMGFTVASQWGEDKLSPADRFRFASEETFFKQCEAWVDDPYTNRGWLKADSPFQFLAVAHEWVWAMRSSDPESFMSKLPGNLDGSCNGAQHLSIMSRDLVGATATNCRSAEKTGNKRFDLYMEVADRVWARVEQDAAQGEAVALEWVPKMMNPSDRRKVVKRAVMTVPYGVTEYGVAEFMIKDKHVERDRWDAAKYMRDLIMESIDATMAEGRKLQRWFQACAVKCAQAGLPLIWDTPAGSKVTQAYRNVIQKRIQSFSAKFYVYEEPTADEDEEDFLRRIGMDEKKMGTAAPPNVVHSCDASHLQITTCRMADAGIKDFSMIHDSFGCHFAHMSLMREILLQSIVDMYADNYLERWKESVERYSGLTMPEPPQLGQFDLNEILGSEFCFS</sequence>
<dbReference type="Gene3D" id="1.10.150.20">
    <property type="entry name" value="5' to 3' exonuclease, C-terminal subdomain"/>
    <property type="match status" value="1"/>
</dbReference>
<evidence type="ECO:0000256" key="6">
    <source>
        <dbReference type="ARBA" id="ARBA00023163"/>
    </source>
</evidence>
<evidence type="ECO:0000256" key="4">
    <source>
        <dbReference type="ARBA" id="ARBA00022679"/>
    </source>
</evidence>
<reference evidence="9 10" key="1">
    <citation type="submission" date="2023-08" db="EMBL/GenBank/DDBJ databases">
        <title>Characterization of two Paracoccaceae strains isolated from Phycosphere and proposal of Xinfangfangia lacusdiani sp. nov.</title>
        <authorList>
            <person name="Deng Y."/>
            <person name="Zhang Y.Q."/>
        </authorList>
    </citation>
    <scope>NUCLEOTIDE SEQUENCE [LARGE SCALE GENOMIC DNA]</scope>
    <source>
        <strain evidence="9 10">CPCC 101601</strain>
    </source>
</reference>
<dbReference type="SUPFAM" id="SSF56672">
    <property type="entry name" value="DNA/RNA polymerases"/>
    <property type="match status" value="1"/>
</dbReference>
<comment type="caution">
    <text evidence="9">The sequence shown here is derived from an EMBL/GenBank/DDBJ whole genome shotgun (WGS) entry which is preliminary data.</text>
</comment>
<evidence type="ECO:0000313" key="10">
    <source>
        <dbReference type="Proteomes" id="UP001239680"/>
    </source>
</evidence>
<organism evidence="9 10">
    <name type="scientific">Pseudogemmobacter lacusdianii</name>
    <dbReference type="NCBI Taxonomy" id="3069608"/>
    <lineage>
        <taxon>Bacteria</taxon>
        <taxon>Pseudomonadati</taxon>
        <taxon>Pseudomonadota</taxon>
        <taxon>Alphaproteobacteria</taxon>
        <taxon>Rhodobacterales</taxon>
        <taxon>Paracoccaceae</taxon>
        <taxon>Pseudogemmobacter</taxon>
    </lineage>
</organism>
<dbReference type="PANTHER" id="PTHR10102">
    <property type="entry name" value="DNA-DIRECTED RNA POLYMERASE, MITOCHONDRIAL"/>
    <property type="match status" value="1"/>
</dbReference>
<comment type="catalytic activity">
    <reaction evidence="7">
        <text>RNA(n) + a ribonucleoside 5'-triphosphate = RNA(n+1) + diphosphate</text>
        <dbReference type="Rhea" id="RHEA:21248"/>
        <dbReference type="Rhea" id="RHEA-COMP:14527"/>
        <dbReference type="Rhea" id="RHEA-COMP:17342"/>
        <dbReference type="ChEBI" id="CHEBI:33019"/>
        <dbReference type="ChEBI" id="CHEBI:61557"/>
        <dbReference type="ChEBI" id="CHEBI:140395"/>
        <dbReference type="EC" id="2.7.7.6"/>
    </reaction>
</comment>
<dbReference type="InterPro" id="IPR002092">
    <property type="entry name" value="DNA-dir_Rpol_phage-type"/>
</dbReference>
<dbReference type="Proteomes" id="UP001239680">
    <property type="component" value="Unassembled WGS sequence"/>
</dbReference>
<keyword evidence="10" id="KW-1185">Reference proteome</keyword>
<feature type="domain" description="DNA-directed RNA polymerase C-terminal" evidence="8">
    <location>
        <begin position="190"/>
        <end position="559"/>
    </location>
</feature>
<evidence type="ECO:0000256" key="2">
    <source>
        <dbReference type="ARBA" id="ARBA00012418"/>
    </source>
</evidence>
<evidence type="ECO:0000256" key="1">
    <source>
        <dbReference type="ARBA" id="ARBA00009493"/>
    </source>
</evidence>
<dbReference type="Gene3D" id="1.10.287.280">
    <property type="match status" value="1"/>
</dbReference>
<comment type="similarity">
    <text evidence="1">Belongs to the phage and mitochondrial RNA polymerase family.</text>
</comment>
<proteinExistence type="inferred from homology"/>
<keyword evidence="5 9" id="KW-0548">Nucleotidyltransferase</keyword>
<evidence type="ECO:0000259" key="8">
    <source>
        <dbReference type="Pfam" id="PF00940"/>
    </source>
</evidence>
<dbReference type="RefSeq" id="WP_306680419.1">
    <property type="nucleotide sequence ID" value="NZ_JAVDBT010000008.1"/>
</dbReference>